<feature type="transmembrane region" description="Helical" evidence="1">
    <location>
        <begin position="123"/>
        <end position="144"/>
    </location>
</feature>
<feature type="transmembrane region" description="Helical" evidence="1">
    <location>
        <begin position="93"/>
        <end position="111"/>
    </location>
</feature>
<accession>A0A952KJC7</accession>
<proteinExistence type="predicted"/>
<comment type="caution">
    <text evidence="2">The sequence shown here is derived from an EMBL/GenBank/DDBJ whole genome shotgun (WGS) entry which is preliminary data.</text>
</comment>
<dbReference type="Pfam" id="PF10067">
    <property type="entry name" value="DUF2306"/>
    <property type="match status" value="1"/>
</dbReference>
<evidence type="ECO:0000256" key="1">
    <source>
        <dbReference type="SAM" id="Phobius"/>
    </source>
</evidence>
<gene>
    <name evidence="2" type="ORF">JF625_05360</name>
</gene>
<sequence length="219" mass="24418">MVAIEPTRRALRLPRPKTVVFGLILAMTAYVIVHNERFLIEPDHPVWQHYKSFQWWLLPHGVAGASALLLAPLQFSDRLRRRYAAVHRVVGRIYVAGVFVFAPLGAYIQWLNEAAGASRSFTVAAAVDAALVMVTTGIGLAFALKRMIPQHRQWMTRSYAVALVFFEGRLILGLTGLDRPSDPAVAEIVVWTCVALAVLVGDLANQWTELQGRRRPPAR</sequence>
<protein>
    <submittedName>
        <fullName evidence="2">DUF2306 domain-containing protein</fullName>
    </submittedName>
</protein>
<feature type="transmembrane region" description="Helical" evidence="1">
    <location>
        <begin position="156"/>
        <end position="176"/>
    </location>
</feature>
<name>A0A952KJC7_9PROT</name>
<dbReference type="AlphaFoldDB" id="A0A952KJC7"/>
<feature type="transmembrane region" description="Helical" evidence="1">
    <location>
        <begin position="18"/>
        <end position="33"/>
    </location>
</feature>
<organism evidence="2 3">
    <name type="scientific">Inquilinus limosus</name>
    <dbReference type="NCBI Taxonomy" id="171674"/>
    <lineage>
        <taxon>Bacteria</taxon>
        <taxon>Pseudomonadati</taxon>
        <taxon>Pseudomonadota</taxon>
        <taxon>Alphaproteobacteria</taxon>
        <taxon>Rhodospirillales</taxon>
        <taxon>Rhodospirillaceae</taxon>
        <taxon>Inquilinus</taxon>
    </lineage>
</organism>
<evidence type="ECO:0000313" key="2">
    <source>
        <dbReference type="EMBL" id="MBW8724569.1"/>
    </source>
</evidence>
<evidence type="ECO:0000313" key="3">
    <source>
        <dbReference type="Proteomes" id="UP000700706"/>
    </source>
</evidence>
<reference evidence="2" key="1">
    <citation type="submission" date="2020-06" db="EMBL/GenBank/DDBJ databases">
        <title>Stable isotope informed genome-resolved metagenomics uncovers potential trophic interactions in rhizosphere soil.</title>
        <authorList>
            <person name="Starr E.P."/>
            <person name="Shi S."/>
            <person name="Blazewicz S.J."/>
            <person name="Koch B.J."/>
            <person name="Probst A.J."/>
            <person name="Hungate B.A."/>
            <person name="Pett-Ridge J."/>
            <person name="Firestone M.K."/>
            <person name="Banfield J.F."/>
        </authorList>
    </citation>
    <scope>NUCLEOTIDE SEQUENCE</scope>
    <source>
        <strain evidence="2">YM_69_17</strain>
    </source>
</reference>
<keyword evidence="1" id="KW-1133">Transmembrane helix</keyword>
<dbReference type="EMBL" id="JAEKLZ010000118">
    <property type="protein sequence ID" value="MBW8724569.1"/>
    <property type="molecule type" value="Genomic_DNA"/>
</dbReference>
<feature type="transmembrane region" description="Helical" evidence="1">
    <location>
        <begin position="53"/>
        <end position="73"/>
    </location>
</feature>
<feature type="transmembrane region" description="Helical" evidence="1">
    <location>
        <begin position="188"/>
        <end position="205"/>
    </location>
</feature>
<keyword evidence="1" id="KW-0812">Transmembrane</keyword>
<dbReference type="InterPro" id="IPR018750">
    <property type="entry name" value="DUF2306_membrane"/>
</dbReference>
<dbReference type="Proteomes" id="UP000700706">
    <property type="component" value="Unassembled WGS sequence"/>
</dbReference>
<keyword evidence="1" id="KW-0472">Membrane</keyword>